<comment type="cofactor">
    <cofactor evidence="2">
        <name>Mn(2+)</name>
        <dbReference type="ChEBI" id="CHEBI:29035"/>
    </cofactor>
</comment>
<comment type="cofactor">
    <cofactor evidence="3">
        <name>Co(2+)</name>
        <dbReference type="ChEBI" id="CHEBI:48828"/>
    </cofactor>
</comment>
<dbReference type="Pfam" id="PF13023">
    <property type="entry name" value="HD_3"/>
    <property type="match status" value="1"/>
</dbReference>
<dbReference type="SUPFAM" id="SSF109604">
    <property type="entry name" value="HD-domain/PDEase-like"/>
    <property type="match status" value="1"/>
</dbReference>
<dbReference type="InterPro" id="IPR006674">
    <property type="entry name" value="HD_domain"/>
</dbReference>
<dbReference type="GO" id="GO:0046872">
    <property type="term" value="F:metal ion binding"/>
    <property type="evidence" value="ECO:0007669"/>
    <property type="project" value="UniProtKB-KW"/>
</dbReference>
<evidence type="ECO:0000256" key="7">
    <source>
        <dbReference type="ARBA" id="ARBA00022801"/>
    </source>
</evidence>
<evidence type="ECO:0000256" key="4">
    <source>
        <dbReference type="ARBA" id="ARBA00011738"/>
    </source>
</evidence>
<comment type="subunit">
    <text evidence="4">Homodimer.</text>
</comment>
<dbReference type="GO" id="GO:0002953">
    <property type="term" value="F:5'-deoxynucleotidase activity"/>
    <property type="evidence" value="ECO:0007669"/>
    <property type="project" value="UniProtKB-EC"/>
</dbReference>
<dbReference type="PANTHER" id="PTHR11845">
    <property type="entry name" value="5'-DEOXYNUCLEOTIDASE HDDC2"/>
    <property type="match status" value="1"/>
</dbReference>
<comment type="catalytic activity">
    <reaction evidence="1">
        <text>a 2'-deoxyribonucleoside 5'-phosphate + H2O = a 2'-deoxyribonucleoside + phosphate</text>
        <dbReference type="Rhea" id="RHEA:36167"/>
        <dbReference type="ChEBI" id="CHEBI:15377"/>
        <dbReference type="ChEBI" id="CHEBI:18274"/>
        <dbReference type="ChEBI" id="CHEBI:43474"/>
        <dbReference type="ChEBI" id="CHEBI:65317"/>
        <dbReference type="EC" id="3.1.3.89"/>
    </reaction>
</comment>
<dbReference type="AlphaFoldDB" id="A0A075FPM7"/>
<evidence type="ECO:0000256" key="3">
    <source>
        <dbReference type="ARBA" id="ARBA00001941"/>
    </source>
</evidence>
<feature type="domain" description="HD/PDEase" evidence="8">
    <location>
        <begin position="28"/>
        <end position="143"/>
    </location>
</feature>
<proteinExistence type="predicted"/>
<dbReference type="InterPro" id="IPR003607">
    <property type="entry name" value="HD/PDEase_dom"/>
</dbReference>
<keyword evidence="7 9" id="KW-0378">Hydrolase</keyword>
<reference evidence="9" key="1">
    <citation type="journal article" date="2014" name="Genome Biol. Evol.">
        <title>Pangenome evidence for extensive interdomain horizontal transfer affecting lineage core and shell genes in uncultured planktonic thaumarchaeota and euryarchaeota.</title>
        <authorList>
            <person name="Deschamps P."/>
            <person name="Zivanovic Y."/>
            <person name="Moreira D."/>
            <person name="Rodriguez-Valera F."/>
            <person name="Lopez-Garcia P."/>
        </authorList>
    </citation>
    <scope>NUCLEOTIDE SEQUENCE</scope>
</reference>
<dbReference type="EC" id="3.1.3.89" evidence="5"/>
<name>A0A075FPM7_9ARCH</name>
<evidence type="ECO:0000259" key="8">
    <source>
        <dbReference type="SMART" id="SM00471"/>
    </source>
</evidence>
<dbReference type="SMART" id="SM00471">
    <property type="entry name" value="HDc"/>
    <property type="match status" value="1"/>
</dbReference>
<dbReference type="EMBL" id="KF900401">
    <property type="protein sequence ID" value="AIE93625.1"/>
    <property type="molecule type" value="Genomic_DNA"/>
</dbReference>
<evidence type="ECO:0000256" key="6">
    <source>
        <dbReference type="ARBA" id="ARBA00022723"/>
    </source>
</evidence>
<dbReference type="Gene3D" id="1.10.3210.10">
    <property type="entry name" value="Hypothetical protein af1432"/>
    <property type="match status" value="1"/>
</dbReference>
<organism evidence="9">
    <name type="scientific">uncultured marine thaumarchaeote AD1000_39_D02</name>
    <dbReference type="NCBI Taxonomy" id="1455912"/>
    <lineage>
        <taxon>Archaea</taxon>
        <taxon>Nitrososphaerota</taxon>
        <taxon>environmental samples</taxon>
    </lineage>
</organism>
<dbReference type="GO" id="GO:0005737">
    <property type="term" value="C:cytoplasm"/>
    <property type="evidence" value="ECO:0007669"/>
    <property type="project" value="TreeGrafter"/>
</dbReference>
<evidence type="ECO:0000313" key="9">
    <source>
        <dbReference type="EMBL" id="AIE93625.1"/>
    </source>
</evidence>
<evidence type="ECO:0000256" key="2">
    <source>
        <dbReference type="ARBA" id="ARBA00001936"/>
    </source>
</evidence>
<keyword evidence="6" id="KW-0479">Metal-binding</keyword>
<dbReference type="PANTHER" id="PTHR11845:SF13">
    <property type="entry name" value="5'-DEOXYNUCLEOTIDASE HDDC2"/>
    <property type="match status" value="1"/>
</dbReference>
<evidence type="ECO:0000256" key="5">
    <source>
        <dbReference type="ARBA" id="ARBA00012964"/>
    </source>
</evidence>
<accession>A0A075FPM7</accession>
<protein>
    <recommendedName>
        <fullName evidence="5">5'-deoxynucleotidase</fullName>
        <ecNumber evidence="5">3.1.3.89</ecNumber>
    </recommendedName>
</protein>
<evidence type="ECO:0000256" key="1">
    <source>
        <dbReference type="ARBA" id="ARBA00001638"/>
    </source>
</evidence>
<sequence>MIEDFFQKVLELKNVPRRGWEEKLGINNPESVADHSYSTTVMSMILSDLEGLNSEKIIRMALLHDLAESVIGDITPDHITKNEKIGKENLAMKQILKNLSSKIAEQYLEIWNEYQKNSSREAILMHDIDKLEMAFQAKFLPKQRNFKRETANFL</sequence>
<dbReference type="InterPro" id="IPR039356">
    <property type="entry name" value="YfbR/HDDC2"/>
</dbReference>